<dbReference type="Gene3D" id="3.30.1330.60">
    <property type="entry name" value="OmpA-like domain"/>
    <property type="match status" value="1"/>
</dbReference>
<keyword evidence="2 4" id="KW-0472">Membrane</keyword>
<dbReference type="InterPro" id="IPR050330">
    <property type="entry name" value="Bact_OuterMem_StrucFunc"/>
</dbReference>
<proteinExistence type="predicted"/>
<dbReference type="InterPro" id="IPR006664">
    <property type="entry name" value="OMP_bac"/>
</dbReference>
<dbReference type="Proteomes" id="UP000569202">
    <property type="component" value="Unassembled WGS sequence"/>
</dbReference>
<evidence type="ECO:0000256" key="4">
    <source>
        <dbReference type="PROSITE-ProRule" id="PRU00473"/>
    </source>
</evidence>
<gene>
    <name evidence="7" type="ORF">HLH17_17555</name>
</gene>
<organism evidence="7 8">
    <name type="scientific">Acinetobacter terrae</name>
    <dbReference type="NCBI Taxonomy" id="2731247"/>
    <lineage>
        <taxon>Bacteria</taxon>
        <taxon>Pseudomonadati</taxon>
        <taxon>Pseudomonadota</taxon>
        <taxon>Gammaproteobacteria</taxon>
        <taxon>Moraxellales</taxon>
        <taxon>Moraxellaceae</taxon>
        <taxon>Acinetobacter</taxon>
        <taxon>Acinetobacter Taxon 24</taxon>
    </lineage>
</organism>
<sequence length="354" mass="40441">MKLRTILLAGLFFGNSLVYAEPFSFADTQRQMYTLSNTLQQYTDADALTRYHAYKARMWLSYAVNQQSERSLTIAGQEALQQAQTIVNGLQSKQGLSLTTPVLSVSQVMRRDLWWQAEYLKQHGAIDKAPESLAHAEVMLVWAAAEYCELGWKHAKEHFNAAEHALYQTVESTRLPRADITWNPERLPSLQQLNEQGCQGVNSDYWPLIIPKAITETLNSTAFNQQKLSVENVVHFALDRADLNVEAKVVLDRLSTLLLQYPEIQIALLGYTDLRASDAYNLKLSQRRIQRVRDYLVAQGVSVARISEKAKGKQDWVADPQQNIAHAKSRRVVIEFYDAEVHVQPQWRDLQPER</sequence>
<dbReference type="PANTHER" id="PTHR30329:SF21">
    <property type="entry name" value="LIPOPROTEIN YIAD-RELATED"/>
    <property type="match status" value="1"/>
</dbReference>
<reference evidence="7 8" key="1">
    <citation type="submission" date="2020-04" db="EMBL/GenBank/DDBJ databases">
        <title>Acinetobacter Taxon 24.</title>
        <authorList>
            <person name="Nemec A."/>
            <person name="Radolfova-Krizova L."/>
            <person name="Higgins P.G."/>
            <person name="Spanelova P."/>
        </authorList>
    </citation>
    <scope>NUCLEOTIDE SEQUENCE [LARGE SCALE GENOMIC DNA]</scope>
    <source>
        <strain evidence="7 8">ANC 5380</strain>
    </source>
</reference>
<evidence type="ECO:0000313" key="7">
    <source>
        <dbReference type="EMBL" id="NNH79403.1"/>
    </source>
</evidence>
<protein>
    <submittedName>
        <fullName evidence="7">OmpA family protein</fullName>
    </submittedName>
</protein>
<dbReference type="EMBL" id="JABERL010000083">
    <property type="protein sequence ID" value="NNH79403.1"/>
    <property type="molecule type" value="Genomic_DNA"/>
</dbReference>
<feature type="signal peptide" evidence="5">
    <location>
        <begin position="1"/>
        <end position="20"/>
    </location>
</feature>
<dbReference type="AlphaFoldDB" id="A0A7Y2RIK4"/>
<keyword evidence="3" id="KW-0998">Cell outer membrane</keyword>
<dbReference type="Pfam" id="PF00691">
    <property type="entry name" value="OmpA"/>
    <property type="match status" value="1"/>
</dbReference>
<dbReference type="PRINTS" id="PR01021">
    <property type="entry name" value="OMPADOMAIN"/>
</dbReference>
<dbReference type="RefSeq" id="WP_171541354.1">
    <property type="nucleotide sequence ID" value="NZ_JABERL010000083.1"/>
</dbReference>
<comment type="caution">
    <text evidence="7">The sequence shown here is derived from an EMBL/GenBank/DDBJ whole genome shotgun (WGS) entry which is preliminary data.</text>
</comment>
<dbReference type="PANTHER" id="PTHR30329">
    <property type="entry name" value="STATOR ELEMENT OF FLAGELLAR MOTOR COMPLEX"/>
    <property type="match status" value="1"/>
</dbReference>
<evidence type="ECO:0000313" key="8">
    <source>
        <dbReference type="Proteomes" id="UP000569202"/>
    </source>
</evidence>
<evidence type="ECO:0000256" key="3">
    <source>
        <dbReference type="ARBA" id="ARBA00023237"/>
    </source>
</evidence>
<dbReference type="CDD" id="cd07185">
    <property type="entry name" value="OmpA_C-like"/>
    <property type="match status" value="1"/>
</dbReference>
<dbReference type="SUPFAM" id="SSF103088">
    <property type="entry name" value="OmpA-like"/>
    <property type="match status" value="1"/>
</dbReference>
<evidence type="ECO:0000259" key="6">
    <source>
        <dbReference type="PROSITE" id="PS51123"/>
    </source>
</evidence>
<accession>A0A7Y2RIK4</accession>
<dbReference type="PROSITE" id="PS51123">
    <property type="entry name" value="OMPA_2"/>
    <property type="match status" value="1"/>
</dbReference>
<comment type="subcellular location">
    <subcellularLocation>
        <location evidence="1">Cell outer membrane</location>
    </subcellularLocation>
</comment>
<dbReference type="InterPro" id="IPR006665">
    <property type="entry name" value="OmpA-like"/>
</dbReference>
<evidence type="ECO:0000256" key="2">
    <source>
        <dbReference type="ARBA" id="ARBA00023136"/>
    </source>
</evidence>
<feature type="domain" description="OmpA-like" evidence="6">
    <location>
        <begin position="223"/>
        <end position="340"/>
    </location>
</feature>
<keyword evidence="5" id="KW-0732">Signal</keyword>
<name>A0A7Y2RIK4_9GAMM</name>
<feature type="chain" id="PRO_5030553332" evidence="5">
    <location>
        <begin position="21"/>
        <end position="354"/>
    </location>
</feature>
<dbReference type="GO" id="GO:0009279">
    <property type="term" value="C:cell outer membrane"/>
    <property type="evidence" value="ECO:0007669"/>
    <property type="project" value="UniProtKB-SubCell"/>
</dbReference>
<dbReference type="InterPro" id="IPR036737">
    <property type="entry name" value="OmpA-like_sf"/>
</dbReference>
<evidence type="ECO:0000256" key="1">
    <source>
        <dbReference type="ARBA" id="ARBA00004442"/>
    </source>
</evidence>
<evidence type="ECO:0000256" key="5">
    <source>
        <dbReference type="SAM" id="SignalP"/>
    </source>
</evidence>